<organism evidence="3 4">
    <name type="scientific">Podospora aff. communis PSN243</name>
    <dbReference type="NCBI Taxonomy" id="3040156"/>
    <lineage>
        <taxon>Eukaryota</taxon>
        <taxon>Fungi</taxon>
        <taxon>Dikarya</taxon>
        <taxon>Ascomycota</taxon>
        <taxon>Pezizomycotina</taxon>
        <taxon>Sordariomycetes</taxon>
        <taxon>Sordariomycetidae</taxon>
        <taxon>Sordariales</taxon>
        <taxon>Podosporaceae</taxon>
        <taxon>Podospora</taxon>
    </lineage>
</organism>
<keyword evidence="2" id="KW-0812">Transmembrane</keyword>
<keyword evidence="4" id="KW-1185">Reference proteome</keyword>
<evidence type="ECO:0000256" key="2">
    <source>
        <dbReference type="SAM" id="Phobius"/>
    </source>
</evidence>
<accession>A0AAV9GTN9</accession>
<name>A0AAV9GTN9_9PEZI</name>
<dbReference type="Proteomes" id="UP001321760">
    <property type="component" value="Unassembled WGS sequence"/>
</dbReference>
<feature type="region of interest" description="Disordered" evidence="1">
    <location>
        <begin position="1"/>
        <end position="27"/>
    </location>
</feature>
<reference evidence="3" key="2">
    <citation type="submission" date="2023-05" db="EMBL/GenBank/DDBJ databases">
        <authorList>
            <consortium name="Lawrence Berkeley National Laboratory"/>
            <person name="Steindorff A."/>
            <person name="Hensen N."/>
            <person name="Bonometti L."/>
            <person name="Westerberg I."/>
            <person name="Brannstrom I.O."/>
            <person name="Guillou S."/>
            <person name="Cros-Aarteil S."/>
            <person name="Calhoun S."/>
            <person name="Haridas S."/>
            <person name="Kuo A."/>
            <person name="Mondo S."/>
            <person name="Pangilinan J."/>
            <person name="Riley R."/>
            <person name="Labutti K."/>
            <person name="Andreopoulos B."/>
            <person name="Lipzen A."/>
            <person name="Chen C."/>
            <person name="Yanf M."/>
            <person name="Daum C."/>
            <person name="Ng V."/>
            <person name="Clum A."/>
            <person name="Ohm R."/>
            <person name="Martin F."/>
            <person name="Silar P."/>
            <person name="Natvig D."/>
            <person name="Lalanne C."/>
            <person name="Gautier V."/>
            <person name="Ament-Velasquez S.L."/>
            <person name="Kruys A."/>
            <person name="Hutchinson M.I."/>
            <person name="Powell A.J."/>
            <person name="Barry K."/>
            <person name="Miller A.N."/>
            <person name="Grigoriev I.V."/>
            <person name="Debuchy R."/>
            <person name="Gladieux P."/>
            <person name="Thoren M.H."/>
            <person name="Johannesson H."/>
        </authorList>
    </citation>
    <scope>NUCLEOTIDE SEQUENCE</scope>
    <source>
        <strain evidence="3">PSN243</strain>
    </source>
</reference>
<protein>
    <submittedName>
        <fullName evidence="3">Uncharacterized protein</fullName>
    </submittedName>
</protein>
<feature type="transmembrane region" description="Helical" evidence="2">
    <location>
        <begin position="169"/>
        <end position="188"/>
    </location>
</feature>
<evidence type="ECO:0000313" key="3">
    <source>
        <dbReference type="EMBL" id="KAK4451652.1"/>
    </source>
</evidence>
<dbReference type="EMBL" id="MU865927">
    <property type="protein sequence ID" value="KAK4451652.1"/>
    <property type="molecule type" value="Genomic_DNA"/>
</dbReference>
<sequence length="250" mass="28442">MEQQAAQRQHQQQDDESRPSFTTFWKRSKDALTPRKITFVQQQQRAETGAGSGTGIGMGAGLSGNDNGEGELVLFAFRICYRPTLWVHAHIDRNSPFFQILCSQPRCMELVCTRFERRGREGPRGGLWLGSGICRSGGLVEDVFRFMLTNWIWGLGSIWISGGRMEGRFSLIPLSVLLFVFTLPYRRWMLAMRWQVPHEWLDSVGDLTTVWIAAVQWFLRGFRLTLITGLFLGSPSRGRFVFFVGRSGLG</sequence>
<gene>
    <name evidence="3" type="ORF">QBC34DRAFT_50274</name>
</gene>
<keyword evidence="2" id="KW-1133">Transmembrane helix</keyword>
<reference evidence="3" key="1">
    <citation type="journal article" date="2023" name="Mol. Phylogenet. Evol.">
        <title>Genome-scale phylogeny and comparative genomics of the fungal order Sordariales.</title>
        <authorList>
            <person name="Hensen N."/>
            <person name="Bonometti L."/>
            <person name="Westerberg I."/>
            <person name="Brannstrom I.O."/>
            <person name="Guillou S."/>
            <person name="Cros-Aarteil S."/>
            <person name="Calhoun S."/>
            <person name="Haridas S."/>
            <person name="Kuo A."/>
            <person name="Mondo S."/>
            <person name="Pangilinan J."/>
            <person name="Riley R."/>
            <person name="LaButti K."/>
            <person name="Andreopoulos B."/>
            <person name="Lipzen A."/>
            <person name="Chen C."/>
            <person name="Yan M."/>
            <person name="Daum C."/>
            <person name="Ng V."/>
            <person name="Clum A."/>
            <person name="Steindorff A."/>
            <person name="Ohm R.A."/>
            <person name="Martin F."/>
            <person name="Silar P."/>
            <person name="Natvig D.O."/>
            <person name="Lalanne C."/>
            <person name="Gautier V."/>
            <person name="Ament-Velasquez S.L."/>
            <person name="Kruys A."/>
            <person name="Hutchinson M.I."/>
            <person name="Powell A.J."/>
            <person name="Barry K."/>
            <person name="Miller A.N."/>
            <person name="Grigoriev I.V."/>
            <person name="Debuchy R."/>
            <person name="Gladieux P."/>
            <person name="Hiltunen Thoren M."/>
            <person name="Johannesson H."/>
        </authorList>
    </citation>
    <scope>NUCLEOTIDE SEQUENCE</scope>
    <source>
        <strain evidence="3">PSN243</strain>
    </source>
</reference>
<proteinExistence type="predicted"/>
<feature type="transmembrane region" description="Helical" evidence="2">
    <location>
        <begin position="208"/>
        <end position="232"/>
    </location>
</feature>
<dbReference type="AlphaFoldDB" id="A0AAV9GTN9"/>
<evidence type="ECO:0000313" key="4">
    <source>
        <dbReference type="Proteomes" id="UP001321760"/>
    </source>
</evidence>
<keyword evidence="2" id="KW-0472">Membrane</keyword>
<evidence type="ECO:0000256" key="1">
    <source>
        <dbReference type="SAM" id="MobiDB-lite"/>
    </source>
</evidence>
<feature type="compositionally biased region" description="Low complexity" evidence="1">
    <location>
        <begin position="1"/>
        <end position="10"/>
    </location>
</feature>
<comment type="caution">
    <text evidence="3">The sequence shown here is derived from an EMBL/GenBank/DDBJ whole genome shotgun (WGS) entry which is preliminary data.</text>
</comment>